<proteinExistence type="predicted"/>
<sequence length="105" mass="11725">MPAGVTTLYFEAEREDGLRQTGYSKERRVDPQSIVGLLVDRHKFPLQVGCWKSNRAETTAIIPVVEAFQAAHGTRSSSLSPTPACSQPLTIVFNGLCEPLWRDWH</sequence>
<name>A0AAW9KYQ3_9ACTO</name>
<evidence type="ECO:0000313" key="1">
    <source>
        <dbReference type="EMBL" id="MEA1306103.1"/>
    </source>
</evidence>
<accession>A0AAW9KYQ3</accession>
<reference evidence="1 2" key="1">
    <citation type="submission" date="2023-06" db="EMBL/GenBank/DDBJ databases">
        <title>Actinomyces orist ORNL 0101 HMT-893 genome.</title>
        <authorList>
            <person name="Johnston C.D."/>
            <person name="Chen T."/>
            <person name="Dewhirst F.E."/>
        </authorList>
    </citation>
    <scope>NUCLEOTIDE SEQUENCE [LARGE SCALE GENOMIC DNA]</scope>
    <source>
        <strain evidence="1 2">ORNL 0101</strain>
    </source>
</reference>
<dbReference type="RefSeq" id="WP_256277236.1">
    <property type="nucleotide sequence ID" value="NZ_JAXBCZ010000002.1"/>
</dbReference>
<protein>
    <submittedName>
        <fullName evidence="1">Uncharacterized protein</fullName>
    </submittedName>
</protein>
<keyword evidence="2" id="KW-1185">Reference proteome</keyword>
<dbReference type="AlphaFoldDB" id="A0AAW9KYQ3"/>
<dbReference type="Proteomes" id="UP001289581">
    <property type="component" value="Unassembled WGS sequence"/>
</dbReference>
<organism evidence="1 2">
    <name type="scientific">Actinomyces oris</name>
    <dbReference type="NCBI Taxonomy" id="544580"/>
    <lineage>
        <taxon>Bacteria</taxon>
        <taxon>Bacillati</taxon>
        <taxon>Actinomycetota</taxon>
        <taxon>Actinomycetes</taxon>
        <taxon>Actinomycetales</taxon>
        <taxon>Actinomycetaceae</taxon>
        <taxon>Actinomyces</taxon>
    </lineage>
</organism>
<evidence type="ECO:0000313" key="2">
    <source>
        <dbReference type="Proteomes" id="UP001289581"/>
    </source>
</evidence>
<comment type="caution">
    <text evidence="1">The sequence shown here is derived from an EMBL/GenBank/DDBJ whole genome shotgun (WGS) entry which is preliminary data.</text>
</comment>
<gene>
    <name evidence="1" type="ORF">QU665_13675</name>
</gene>
<dbReference type="EMBL" id="JAXBCZ010000002">
    <property type="protein sequence ID" value="MEA1306103.1"/>
    <property type="molecule type" value="Genomic_DNA"/>
</dbReference>